<dbReference type="AlphaFoldDB" id="A0A0C3PZY3"/>
<name>A0A0C3PZY3_9AGAM</name>
<evidence type="ECO:0000313" key="5">
    <source>
        <dbReference type="Proteomes" id="UP000054248"/>
    </source>
</evidence>
<dbReference type="Gene3D" id="3.40.50.720">
    <property type="entry name" value="NAD(P)-binding Rossmann-like Domain"/>
    <property type="match status" value="1"/>
</dbReference>
<dbReference type="SUPFAM" id="SSF51735">
    <property type="entry name" value="NAD(P)-binding Rossmann-fold domains"/>
    <property type="match status" value="1"/>
</dbReference>
<dbReference type="STRING" id="1051891.A0A0C3PZY3"/>
<keyword evidence="1" id="KW-0560">Oxidoreductase</keyword>
<dbReference type="GO" id="GO:0016616">
    <property type="term" value="F:oxidoreductase activity, acting on the CH-OH group of donors, NAD or NADP as acceptor"/>
    <property type="evidence" value="ECO:0007669"/>
    <property type="project" value="TreeGrafter"/>
</dbReference>
<dbReference type="OrthoDB" id="2735536at2759"/>
<dbReference type="PANTHER" id="PTHR10366">
    <property type="entry name" value="NAD DEPENDENT EPIMERASE/DEHYDRATASE"/>
    <property type="match status" value="1"/>
</dbReference>
<organism evidence="4 5">
    <name type="scientific">Tulasnella calospora MUT 4182</name>
    <dbReference type="NCBI Taxonomy" id="1051891"/>
    <lineage>
        <taxon>Eukaryota</taxon>
        <taxon>Fungi</taxon>
        <taxon>Dikarya</taxon>
        <taxon>Basidiomycota</taxon>
        <taxon>Agaricomycotina</taxon>
        <taxon>Agaricomycetes</taxon>
        <taxon>Cantharellales</taxon>
        <taxon>Tulasnellaceae</taxon>
        <taxon>Tulasnella</taxon>
    </lineage>
</organism>
<dbReference type="Proteomes" id="UP000054248">
    <property type="component" value="Unassembled WGS sequence"/>
</dbReference>
<dbReference type="FunFam" id="3.40.50.720:FF:000191">
    <property type="entry name" value="Methylglyoxal reductase (NADPH-dependent)"/>
    <property type="match status" value="1"/>
</dbReference>
<dbReference type="InterPro" id="IPR050425">
    <property type="entry name" value="NAD(P)_dehydrat-like"/>
</dbReference>
<comment type="similarity">
    <text evidence="2">Belongs to the NAD(P)-dependent epimerase/dehydratase family. Dihydroflavonol-4-reductase subfamily.</text>
</comment>
<keyword evidence="5" id="KW-1185">Reference proteome</keyword>
<dbReference type="PANTHER" id="PTHR10366:SF814">
    <property type="entry name" value="NAD-DEPENDENT EPIMERASE_DEHYDRATASE DOMAIN-CONTAINING PROTEIN"/>
    <property type="match status" value="1"/>
</dbReference>
<reference evidence="4 5" key="1">
    <citation type="submission" date="2014-04" db="EMBL/GenBank/DDBJ databases">
        <authorList>
            <consortium name="DOE Joint Genome Institute"/>
            <person name="Kuo A."/>
            <person name="Girlanda M."/>
            <person name="Perotto S."/>
            <person name="Kohler A."/>
            <person name="Nagy L.G."/>
            <person name="Floudas D."/>
            <person name="Copeland A."/>
            <person name="Barry K.W."/>
            <person name="Cichocki N."/>
            <person name="Veneault-Fourrey C."/>
            <person name="LaButti K."/>
            <person name="Lindquist E.A."/>
            <person name="Lipzen A."/>
            <person name="Lundell T."/>
            <person name="Morin E."/>
            <person name="Murat C."/>
            <person name="Sun H."/>
            <person name="Tunlid A."/>
            <person name="Henrissat B."/>
            <person name="Grigoriev I.V."/>
            <person name="Hibbett D.S."/>
            <person name="Martin F."/>
            <person name="Nordberg H.P."/>
            <person name="Cantor M.N."/>
            <person name="Hua S.X."/>
        </authorList>
    </citation>
    <scope>NUCLEOTIDE SEQUENCE [LARGE SCALE GENOMIC DNA]</scope>
    <source>
        <strain evidence="4 5">MUT 4182</strain>
    </source>
</reference>
<evidence type="ECO:0000259" key="3">
    <source>
        <dbReference type="Pfam" id="PF01370"/>
    </source>
</evidence>
<proteinExistence type="inferred from homology"/>
<evidence type="ECO:0000256" key="2">
    <source>
        <dbReference type="ARBA" id="ARBA00023445"/>
    </source>
</evidence>
<evidence type="ECO:0000256" key="1">
    <source>
        <dbReference type="ARBA" id="ARBA00023002"/>
    </source>
</evidence>
<sequence length="345" mass="38362">MSTVLLTGANGFIAATILRKLLERGHTVVGTVRSESKATFLREQFKAAVDSDKLKFAVVDDITAPGAFDEVLRAYQFDAVLHTSSPFRYNITDIDEELLQPAIQGTTGILHSVHRVAPSVKRVVVTSSFASVVNRTKGTWPGKVYTEADWNPVSYTTTREEGLKDVGSGYYASKTLAEQAAWDFVKEKNPSFTLTTLCPPMVYGPPEQEVPSMVKLNVSNLDIYDIFNGASDPRYGVWVWIDVRDLAEAHVLAMDAAVAANQRYIVSQGNFSPQMFVDYIWKHYPERAAAKGINKHTPGKYYPDEGVYGVDTSKSVKDLGIKYTPIEDMLRDTLKRFEDLEAEGK</sequence>
<dbReference type="InterPro" id="IPR036291">
    <property type="entry name" value="NAD(P)-bd_dom_sf"/>
</dbReference>
<feature type="domain" description="NAD-dependent epimerase/dehydratase" evidence="3">
    <location>
        <begin position="4"/>
        <end position="264"/>
    </location>
</feature>
<dbReference type="Pfam" id="PF01370">
    <property type="entry name" value="Epimerase"/>
    <property type="match status" value="1"/>
</dbReference>
<evidence type="ECO:0000313" key="4">
    <source>
        <dbReference type="EMBL" id="KIO21180.1"/>
    </source>
</evidence>
<dbReference type="InterPro" id="IPR001509">
    <property type="entry name" value="Epimerase_deHydtase"/>
</dbReference>
<dbReference type="HOGENOM" id="CLU_007383_9_2_1"/>
<protein>
    <recommendedName>
        <fullName evidence="3">NAD-dependent epimerase/dehydratase domain-containing protein</fullName>
    </recommendedName>
</protein>
<dbReference type="CDD" id="cd05227">
    <property type="entry name" value="AR_SDR_e"/>
    <property type="match status" value="1"/>
</dbReference>
<accession>A0A0C3PZY3</accession>
<dbReference type="EMBL" id="KN823146">
    <property type="protein sequence ID" value="KIO21180.1"/>
    <property type="molecule type" value="Genomic_DNA"/>
</dbReference>
<reference evidence="5" key="2">
    <citation type="submission" date="2015-01" db="EMBL/GenBank/DDBJ databases">
        <title>Evolutionary Origins and Diversification of the Mycorrhizal Mutualists.</title>
        <authorList>
            <consortium name="DOE Joint Genome Institute"/>
            <consortium name="Mycorrhizal Genomics Consortium"/>
            <person name="Kohler A."/>
            <person name="Kuo A."/>
            <person name="Nagy L.G."/>
            <person name="Floudas D."/>
            <person name="Copeland A."/>
            <person name="Barry K.W."/>
            <person name="Cichocki N."/>
            <person name="Veneault-Fourrey C."/>
            <person name="LaButti K."/>
            <person name="Lindquist E.A."/>
            <person name="Lipzen A."/>
            <person name="Lundell T."/>
            <person name="Morin E."/>
            <person name="Murat C."/>
            <person name="Riley R."/>
            <person name="Ohm R."/>
            <person name="Sun H."/>
            <person name="Tunlid A."/>
            <person name="Henrissat B."/>
            <person name="Grigoriev I.V."/>
            <person name="Hibbett D.S."/>
            <person name="Martin F."/>
        </authorList>
    </citation>
    <scope>NUCLEOTIDE SEQUENCE [LARGE SCALE GENOMIC DNA]</scope>
    <source>
        <strain evidence="5">MUT 4182</strain>
    </source>
</reference>
<gene>
    <name evidence="4" type="ORF">M407DRAFT_219073</name>
</gene>